<dbReference type="InterPro" id="IPR001206">
    <property type="entry name" value="Diacylglycerol_kinase_cat_dom"/>
</dbReference>
<dbReference type="Proteomes" id="UP000535020">
    <property type="component" value="Unassembled WGS sequence"/>
</dbReference>
<dbReference type="Gene3D" id="3.40.50.10330">
    <property type="entry name" value="Probable inorganic polyphosphate/atp-NAD kinase, domain 1"/>
    <property type="match status" value="1"/>
</dbReference>
<comment type="caution">
    <text evidence="2">The sequence shown here is derived from an EMBL/GenBank/DDBJ whole genome shotgun (WGS) entry which is preliminary data.</text>
</comment>
<dbReference type="PANTHER" id="PTHR30492:SF0">
    <property type="entry name" value="METHYLGLYOXAL SYNTHASE"/>
    <property type="match status" value="1"/>
</dbReference>
<dbReference type="PROSITE" id="PS50146">
    <property type="entry name" value="DAGK"/>
    <property type="match status" value="1"/>
</dbReference>
<gene>
    <name evidence="2" type="ORF">HZF10_12815</name>
</gene>
<accession>A0A7Y9C7X5</accession>
<dbReference type="InterPro" id="IPR005218">
    <property type="entry name" value="Diacylglycerol/lipid_kinase"/>
</dbReference>
<sequence>MDATKKYLFVVNPISGDLDKAEILAAVQAFAETEKISLVTYETTGENDEKGIAELYEKHKPQRILIAGGDGTIKIVAQAVEHQDVILGILPAGSANGLSVDLNFPTALDENLQIAFHNDAMELDMVCINGEKSLHLADIGLNANLVKNYEQSTVRGKIGYALQSIATLQEQNEPFEATIEVNGETIMTEARMIVFANSQKYGTGVTINPLGKMDDGKFEIVILKTFDLVLFGKIVTGNMPLDTGEVEIYSTDKAKVVTKVPVHFQIDGEYAGEETALDIFVLPKQMKVAVPKTD</sequence>
<feature type="domain" description="DAGKc" evidence="1">
    <location>
        <begin position="2"/>
        <end position="132"/>
    </location>
</feature>
<dbReference type="GO" id="GO:0005524">
    <property type="term" value="F:ATP binding"/>
    <property type="evidence" value="ECO:0007669"/>
    <property type="project" value="InterPro"/>
</dbReference>
<evidence type="ECO:0000313" key="2">
    <source>
        <dbReference type="EMBL" id="NYA71807.1"/>
    </source>
</evidence>
<reference evidence="2 3" key="1">
    <citation type="submission" date="2020-07" db="EMBL/GenBank/DDBJ databases">
        <authorList>
            <person name="Sun Q."/>
        </authorList>
    </citation>
    <scope>NUCLEOTIDE SEQUENCE [LARGE SCALE GENOMIC DNA]</scope>
    <source>
        <strain evidence="2 3">MAH-1</strain>
    </source>
</reference>
<dbReference type="GO" id="GO:0005829">
    <property type="term" value="C:cytosol"/>
    <property type="evidence" value="ECO:0007669"/>
    <property type="project" value="TreeGrafter"/>
</dbReference>
<dbReference type="GO" id="GO:0016301">
    <property type="term" value="F:kinase activity"/>
    <property type="evidence" value="ECO:0007669"/>
    <property type="project" value="UniProtKB-KW"/>
</dbReference>
<proteinExistence type="predicted"/>
<organism evidence="2 3">
    <name type="scientific">Flavobacterium agri</name>
    <dbReference type="NCBI Taxonomy" id="2743471"/>
    <lineage>
        <taxon>Bacteria</taxon>
        <taxon>Pseudomonadati</taxon>
        <taxon>Bacteroidota</taxon>
        <taxon>Flavobacteriia</taxon>
        <taxon>Flavobacteriales</taxon>
        <taxon>Flavobacteriaceae</taxon>
        <taxon>Flavobacterium</taxon>
    </lineage>
</organism>
<dbReference type="InterPro" id="IPR045540">
    <property type="entry name" value="YegS/DAGK_C"/>
</dbReference>
<dbReference type="InterPro" id="IPR004363">
    <property type="entry name" value="Methylgl_synth"/>
</dbReference>
<evidence type="ECO:0000259" key="1">
    <source>
        <dbReference type="PROSITE" id="PS50146"/>
    </source>
</evidence>
<dbReference type="AlphaFoldDB" id="A0A7Y9C7X5"/>
<dbReference type="GO" id="GO:0008929">
    <property type="term" value="F:methylglyoxal synthase activity"/>
    <property type="evidence" value="ECO:0007669"/>
    <property type="project" value="InterPro"/>
</dbReference>
<dbReference type="GO" id="GO:0008654">
    <property type="term" value="P:phospholipid biosynthetic process"/>
    <property type="evidence" value="ECO:0007669"/>
    <property type="project" value="InterPro"/>
</dbReference>
<dbReference type="Pfam" id="PF19279">
    <property type="entry name" value="YegS_C"/>
    <property type="match status" value="1"/>
</dbReference>
<dbReference type="RefSeq" id="WP_176006617.1">
    <property type="nucleotide sequence ID" value="NZ_JABWMI010000014.1"/>
</dbReference>
<dbReference type="PANTHER" id="PTHR30492">
    <property type="entry name" value="METHYLGLYOXAL SYNTHASE"/>
    <property type="match status" value="1"/>
</dbReference>
<dbReference type="EMBL" id="JACBJI010000005">
    <property type="protein sequence ID" value="NYA71807.1"/>
    <property type="molecule type" value="Genomic_DNA"/>
</dbReference>
<dbReference type="Pfam" id="PF00781">
    <property type="entry name" value="DAGK_cat"/>
    <property type="match status" value="1"/>
</dbReference>
<dbReference type="SUPFAM" id="SSF111331">
    <property type="entry name" value="NAD kinase/diacylglycerol kinase-like"/>
    <property type="match status" value="1"/>
</dbReference>
<dbReference type="InterPro" id="IPR016064">
    <property type="entry name" value="NAD/diacylglycerol_kinase_sf"/>
</dbReference>
<dbReference type="SMART" id="SM00046">
    <property type="entry name" value="DAGKc"/>
    <property type="match status" value="1"/>
</dbReference>
<keyword evidence="2" id="KW-0418">Kinase</keyword>
<dbReference type="Gene3D" id="2.60.200.40">
    <property type="match status" value="1"/>
</dbReference>
<protein>
    <submittedName>
        <fullName evidence="2">YegS/Rv2252/BmrU family lipid kinase</fullName>
    </submittedName>
</protein>
<dbReference type="GO" id="GO:0019242">
    <property type="term" value="P:methylglyoxal biosynthetic process"/>
    <property type="evidence" value="ECO:0007669"/>
    <property type="project" value="InterPro"/>
</dbReference>
<evidence type="ECO:0000313" key="3">
    <source>
        <dbReference type="Proteomes" id="UP000535020"/>
    </source>
</evidence>
<dbReference type="NCBIfam" id="TIGR00147">
    <property type="entry name" value="YegS/Rv2252/BmrU family lipid kinase"/>
    <property type="match status" value="1"/>
</dbReference>
<keyword evidence="2" id="KW-0808">Transferase</keyword>
<dbReference type="InterPro" id="IPR017438">
    <property type="entry name" value="ATP-NAD_kinase_N"/>
</dbReference>
<keyword evidence="3" id="KW-1185">Reference proteome</keyword>
<name>A0A7Y9C7X5_9FLAO</name>